<evidence type="ECO:0000256" key="7">
    <source>
        <dbReference type="ARBA" id="ARBA00022801"/>
    </source>
</evidence>
<comment type="caution">
    <text evidence="18">The sequence shown here is derived from an EMBL/GenBank/DDBJ whole genome shotgun (WGS) entry which is preliminary data.</text>
</comment>
<keyword evidence="9" id="KW-0843">Virulence</keyword>
<keyword evidence="8" id="KW-0146">Chitin degradation</keyword>
<keyword evidence="6" id="KW-0147">Chitin-binding</keyword>
<dbReference type="InterPro" id="IPR011583">
    <property type="entry name" value="Chitinase_II/V-like_cat"/>
</dbReference>
<dbReference type="InterPro" id="IPR029070">
    <property type="entry name" value="Chitinase_insertion_sf"/>
</dbReference>
<dbReference type="GO" id="GO:0005576">
    <property type="term" value="C:extracellular region"/>
    <property type="evidence" value="ECO:0007669"/>
    <property type="project" value="UniProtKB-SubCell"/>
</dbReference>
<dbReference type="SUPFAM" id="SSF54556">
    <property type="entry name" value="Chitinase insertion domain"/>
    <property type="match status" value="1"/>
</dbReference>
<dbReference type="Gene3D" id="3.20.20.80">
    <property type="entry name" value="Glycosidases"/>
    <property type="match status" value="1"/>
</dbReference>
<sequence length="1558" mass="169844">MQSFRVVIFWLAAAAHGAINLDGSRAVEPVSADDPSPIADTLAYMPDQHDCPLPCNADYANVHKWTPYHSVHRLKRCKLPMLLHFSVLLPLENPDTDVLIRSCTIGADPDSAGDRTVINATSIHMDNPKNATNLFEVSTEAAPACAIDGRETNDVLRLIMTGGGRQSSGEIKHLLGGMKEFFDSKENCDRTFLFAWHKEIVAGIHIGPGLGKRSVESALRAVLGRLESGGDSMPNRTVAQICAGGQGPETIFGLSIDTTGNIAAMQRTAVAWSQGECAVVAGDIQPTTEQETLKVQVFDIASAPLTDVGDENRTTTNNTSRGLTGSEKGTAGSRVWSGLLGKRATCRYRRVDPGDGCASLASKCGISGADFTKYNPKQNLCSTLKPGDHVCCSAGDPYTENKPQPPKPNADGSCAVRVIKDDDNCDKLARTFGLTVAEIESFNKGKTWGWTKCEKMLASYNMCLSRGTPPLPPPQQGTQCGPMVPGTTWPDKSVPMTDLNPCPLKACCSNWGFCGPFGVHCDVHAPAGGGPGTKLVEFASTCISNCGNAIKQNSGPPAVFSRIGYYESWNLDRECLWLKAENANTDGSYTHVHWAFADIDPKTWKVVIKDPHKQWQAFKSLPNVKKIISFGGWAYSTEPATYNIIRQAIITNRETFATNAAKFVIDEGIDGIDIDWEYPGAPDIMVDGKPIGQTGDGIAYLKFLTVLKNKLPSKSVSIAAPASYWYLKAFPIDRIAAVIDYIVYMTYDLHGQWDYGNPNAFDSCDSGKCIRSHGKRHAPYLGSTDTHKWLTLSSSSVLVNLTETYNSLSIITKAGVPNNKIFVGESSYGRSFRMAIDGCWGPMCEFTGTRLKSNANKGRCTDTAGYISNAEINDIIRAGGGRMFHDHNSNTDVLLYKGDYVSYMTPATKDTRRADWKRLNFAGSIDWAVDLQAFRKEDVEAPVVPPKAGETGCVWGESPDLNADSLCQFSCNYGFCPDSICICILTGPVKPLPKVVSTGEFVAWDEFDMDLHRLCKLACKYGYCPQGTCGVPVVDEWDDGSVDPEDRPTGGLWDAEKNDAENTKQCFLYKTMKNSDISLKHCYSTCRVVVEEAIAEGRVTNYGCIGFWPLDEPIPWTQYPGTTDPDSVYAVGRCSCDNALINTFTEFVLDALPIIAQIGCYMIMSTLKLVLDIDAATTAAQVIAYAYDKGEDPVGAYEWWLSPCGGTDLVPDDIKKVYDILSTVADGVSSFKKPKFKKGSGKKGDAANPKDRAKPKAGTGSGPNGTGNKGVAKQKKCNVPPNKTSVIMGSYKNTLRVQSCVPAAGGATTTTKTDYVITSLAFGAKPTTELRHCKKEWSQACFHYSSAIAQNPQWEVLKCPHGAVRNPETTRPIVKSWYDVHHESWRRPADRAYKGECQADEYPPRYLLADSSPIIKNAGSLGGQLIRYLPDKENGGAAAMWKGVCFAPHIAKMTNAEFLAKWNSGPLSKKNSISKQGPGTTKKEAEVPVDVVPSFKIGSYDHSSNPPRDHGLWDNKCWPRQKAANDPGMTLFSWDLWYKTHSHLYDFSQPYAKGTNGA</sequence>
<feature type="region of interest" description="Disordered" evidence="14">
    <location>
        <begin position="308"/>
        <end position="330"/>
    </location>
</feature>
<evidence type="ECO:0000256" key="5">
    <source>
        <dbReference type="ARBA" id="ARBA00022525"/>
    </source>
</evidence>
<dbReference type="Gene3D" id="3.10.350.10">
    <property type="entry name" value="LysM domain"/>
    <property type="match status" value="2"/>
</dbReference>
<reference evidence="18" key="1">
    <citation type="submission" date="2020-03" db="EMBL/GenBank/DDBJ databases">
        <authorList>
            <person name="He L."/>
        </authorList>
    </citation>
    <scope>NUCLEOTIDE SEQUENCE</scope>
    <source>
        <strain evidence="18">CkLH20</strain>
    </source>
</reference>
<keyword evidence="19" id="KW-1185">Reference proteome</keyword>
<evidence type="ECO:0000256" key="13">
    <source>
        <dbReference type="RuleBase" id="RU000489"/>
    </source>
</evidence>
<keyword evidence="5" id="KW-0964">Secreted</keyword>
<comment type="subcellular location">
    <subcellularLocation>
        <location evidence="2">Secreted</location>
    </subcellularLocation>
</comment>
<dbReference type="PANTHER" id="PTHR47700:SF2">
    <property type="entry name" value="CHITINASE"/>
    <property type="match status" value="1"/>
</dbReference>
<protein>
    <recommendedName>
        <fullName evidence="4">chitinase</fullName>
        <ecNumber evidence="4">3.2.1.14</ecNumber>
    </recommendedName>
</protein>
<dbReference type="RefSeq" id="XP_038748989.1">
    <property type="nucleotide sequence ID" value="XM_038885790.1"/>
</dbReference>
<evidence type="ECO:0000256" key="4">
    <source>
        <dbReference type="ARBA" id="ARBA00012729"/>
    </source>
</evidence>
<dbReference type="InterPro" id="IPR036779">
    <property type="entry name" value="LysM_dom_sf"/>
</dbReference>
<keyword evidence="11 13" id="KW-0326">Glycosidase</keyword>
<dbReference type="InterPro" id="IPR001223">
    <property type="entry name" value="Glyco_hydro18_cat"/>
</dbReference>
<feature type="domain" description="LysM" evidence="16">
    <location>
        <begin position="347"/>
        <end position="392"/>
    </location>
</feature>
<evidence type="ECO:0000259" key="16">
    <source>
        <dbReference type="PROSITE" id="PS51782"/>
    </source>
</evidence>
<dbReference type="PROSITE" id="PS51910">
    <property type="entry name" value="GH18_2"/>
    <property type="match status" value="1"/>
</dbReference>
<evidence type="ECO:0000256" key="3">
    <source>
        <dbReference type="ARBA" id="ARBA00008682"/>
    </source>
</evidence>
<gene>
    <name evidence="18" type="ORF">CkaCkLH20_03071</name>
</gene>
<evidence type="ECO:0000313" key="19">
    <source>
        <dbReference type="Proteomes" id="UP000781932"/>
    </source>
</evidence>
<dbReference type="GO" id="GO:0006032">
    <property type="term" value="P:chitin catabolic process"/>
    <property type="evidence" value="ECO:0007669"/>
    <property type="project" value="UniProtKB-KW"/>
</dbReference>
<proteinExistence type="inferred from homology"/>
<dbReference type="SUPFAM" id="SSF54106">
    <property type="entry name" value="LysM domain"/>
    <property type="match status" value="1"/>
</dbReference>
<dbReference type="PANTHER" id="PTHR47700">
    <property type="entry name" value="V CHITINASE, PUTATIVE (AFU_ORTHOLOGUE AFUA_6G13720)-RELATED"/>
    <property type="match status" value="1"/>
</dbReference>
<dbReference type="Pfam" id="PF00704">
    <property type="entry name" value="Glyco_hydro_18"/>
    <property type="match status" value="1"/>
</dbReference>
<evidence type="ECO:0000259" key="17">
    <source>
        <dbReference type="PROSITE" id="PS51910"/>
    </source>
</evidence>
<comment type="catalytic activity">
    <reaction evidence="1">
        <text>Random endo-hydrolysis of N-acetyl-beta-D-glucosaminide (1-&gt;4)-beta-linkages in chitin and chitodextrins.</text>
        <dbReference type="EC" id="3.2.1.14"/>
    </reaction>
</comment>
<feature type="domain" description="GH18" evidence="17">
    <location>
        <begin position="560"/>
        <end position="942"/>
    </location>
</feature>
<keyword evidence="15" id="KW-0732">Signal</keyword>
<feature type="chain" id="PRO_5040350896" description="chitinase" evidence="15">
    <location>
        <begin position="18"/>
        <end position="1558"/>
    </location>
</feature>
<dbReference type="CDD" id="cd00035">
    <property type="entry name" value="ChtBD1"/>
    <property type="match status" value="1"/>
</dbReference>
<dbReference type="InterPro" id="IPR018392">
    <property type="entry name" value="LysM"/>
</dbReference>
<reference evidence="18" key="2">
    <citation type="submission" date="2020-11" db="EMBL/GenBank/DDBJ databases">
        <title>Whole genome sequencing of Colletotrichum sp.</title>
        <authorList>
            <person name="Li H."/>
        </authorList>
    </citation>
    <scope>NUCLEOTIDE SEQUENCE</scope>
    <source>
        <strain evidence="18">CkLH20</strain>
    </source>
</reference>
<organism evidence="18 19">
    <name type="scientific">Colletotrichum karsti</name>
    <dbReference type="NCBI Taxonomy" id="1095194"/>
    <lineage>
        <taxon>Eukaryota</taxon>
        <taxon>Fungi</taxon>
        <taxon>Dikarya</taxon>
        <taxon>Ascomycota</taxon>
        <taxon>Pezizomycotina</taxon>
        <taxon>Sordariomycetes</taxon>
        <taxon>Hypocreomycetidae</taxon>
        <taxon>Glomerellales</taxon>
        <taxon>Glomerellaceae</taxon>
        <taxon>Colletotrichum</taxon>
        <taxon>Colletotrichum boninense species complex</taxon>
    </lineage>
</organism>
<feature type="compositionally biased region" description="Gly residues" evidence="14">
    <location>
        <begin position="1259"/>
        <end position="1268"/>
    </location>
</feature>
<evidence type="ECO:0000256" key="6">
    <source>
        <dbReference type="ARBA" id="ARBA00022669"/>
    </source>
</evidence>
<dbReference type="SMART" id="SM00636">
    <property type="entry name" value="Glyco_18"/>
    <property type="match status" value="1"/>
</dbReference>
<dbReference type="Proteomes" id="UP000781932">
    <property type="component" value="Unassembled WGS sequence"/>
</dbReference>
<dbReference type="CDD" id="cd02878">
    <property type="entry name" value="GH18_zymocin_alpha"/>
    <property type="match status" value="1"/>
</dbReference>
<name>A0A9P6IAV4_9PEZI</name>
<dbReference type="SUPFAM" id="SSF51445">
    <property type="entry name" value="(Trans)glycosidases"/>
    <property type="match status" value="1"/>
</dbReference>
<dbReference type="OrthoDB" id="73875at2759"/>
<dbReference type="InterPro" id="IPR053214">
    <property type="entry name" value="LysM12-like"/>
</dbReference>
<evidence type="ECO:0000256" key="8">
    <source>
        <dbReference type="ARBA" id="ARBA00023024"/>
    </source>
</evidence>
<dbReference type="InterPro" id="IPR036861">
    <property type="entry name" value="Endochitinase-like_sf"/>
</dbReference>
<comment type="similarity">
    <text evidence="3">Belongs to the glycosyl hydrolase 18 family. Chitinase class V subfamily.</text>
</comment>
<dbReference type="InterPro" id="IPR001579">
    <property type="entry name" value="Glyco_hydro_18_chit_AS"/>
</dbReference>
<evidence type="ECO:0000256" key="1">
    <source>
        <dbReference type="ARBA" id="ARBA00000822"/>
    </source>
</evidence>
<feature type="compositionally biased region" description="Basic and acidic residues" evidence="14">
    <location>
        <begin position="1242"/>
        <end position="1254"/>
    </location>
</feature>
<feature type="compositionally biased region" description="Polar residues" evidence="14">
    <location>
        <begin position="314"/>
        <end position="323"/>
    </location>
</feature>
<dbReference type="PROSITE" id="PS51782">
    <property type="entry name" value="LYSM"/>
    <property type="match status" value="1"/>
</dbReference>
<evidence type="ECO:0000256" key="10">
    <source>
        <dbReference type="ARBA" id="ARBA00023277"/>
    </source>
</evidence>
<dbReference type="CDD" id="cd00118">
    <property type="entry name" value="LysM"/>
    <property type="match status" value="1"/>
</dbReference>
<evidence type="ECO:0000313" key="18">
    <source>
        <dbReference type="EMBL" id="KAF9879528.1"/>
    </source>
</evidence>
<dbReference type="GO" id="GO:0008061">
    <property type="term" value="F:chitin binding"/>
    <property type="evidence" value="ECO:0007669"/>
    <property type="project" value="UniProtKB-KW"/>
</dbReference>
<keyword evidence="12" id="KW-0624">Polysaccharide degradation</keyword>
<dbReference type="PROSITE" id="PS01095">
    <property type="entry name" value="GH18_1"/>
    <property type="match status" value="1"/>
</dbReference>
<evidence type="ECO:0000256" key="14">
    <source>
        <dbReference type="SAM" id="MobiDB-lite"/>
    </source>
</evidence>
<dbReference type="Gene3D" id="3.10.50.10">
    <property type="match status" value="1"/>
</dbReference>
<evidence type="ECO:0000256" key="12">
    <source>
        <dbReference type="ARBA" id="ARBA00023326"/>
    </source>
</evidence>
<dbReference type="InterPro" id="IPR017853">
    <property type="entry name" value="GH"/>
</dbReference>
<dbReference type="SUPFAM" id="SSF57016">
    <property type="entry name" value="Plant lectins/antimicrobial peptides"/>
    <property type="match status" value="1"/>
</dbReference>
<feature type="signal peptide" evidence="15">
    <location>
        <begin position="1"/>
        <end position="17"/>
    </location>
</feature>
<feature type="region of interest" description="Disordered" evidence="14">
    <location>
        <begin position="1234"/>
        <end position="1279"/>
    </location>
</feature>
<accession>A0A9P6IAV4</accession>
<evidence type="ECO:0000256" key="11">
    <source>
        <dbReference type="ARBA" id="ARBA00023295"/>
    </source>
</evidence>
<dbReference type="GO" id="GO:0000272">
    <property type="term" value="P:polysaccharide catabolic process"/>
    <property type="evidence" value="ECO:0007669"/>
    <property type="project" value="UniProtKB-KW"/>
</dbReference>
<dbReference type="GeneID" id="62158864"/>
<dbReference type="EMBL" id="JAATWM020000007">
    <property type="protein sequence ID" value="KAF9879528.1"/>
    <property type="molecule type" value="Genomic_DNA"/>
</dbReference>
<evidence type="ECO:0000256" key="15">
    <source>
        <dbReference type="SAM" id="SignalP"/>
    </source>
</evidence>
<evidence type="ECO:0000256" key="9">
    <source>
        <dbReference type="ARBA" id="ARBA00023026"/>
    </source>
</evidence>
<keyword evidence="10" id="KW-0119">Carbohydrate metabolism</keyword>
<keyword evidence="7 13" id="KW-0378">Hydrolase</keyword>
<dbReference type="EC" id="3.2.1.14" evidence="4"/>
<dbReference type="GO" id="GO:0008843">
    <property type="term" value="F:endochitinase activity"/>
    <property type="evidence" value="ECO:0007669"/>
    <property type="project" value="UniProtKB-EC"/>
</dbReference>
<evidence type="ECO:0000256" key="2">
    <source>
        <dbReference type="ARBA" id="ARBA00004613"/>
    </source>
</evidence>